<evidence type="ECO:0000313" key="2">
    <source>
        <dbReference type="RefSeq" id="XP_045147502.1"/>
    </source>
</evidence>
<reference evidence="2" key="1">
    <citation type="submission" date="2025-08" db="UniProtKB">
        <authorList>
            <consortium name="RefSeq"/>
        </authorList>
    </citation>
    <scope>IDENTIFICATION</scope>
</reference>
<keyword evidence="1" id="KW-1185">Reference proteome</keyword>
<dbReference type="Proteomes" id="UP000694863">
    <property type="component" value="Unplaced"/>
</dbReference>
<gene>
    <name evidence="2" type="primary">LOC115869970</name>
</gene>
<protein>
    <submittedName>
        <fullName evidence="2">Mitochondrial import receptor subunit TOM5 homolog</fullName>
    </submittedName>
</protein>
<dbReference type="RefSeq" id="XP_045147502.1">
    <property type="nucleotide sequence ID" value="XM_045291567.1"/>
</dbReference>
<accession>A0AC55D6Y0</accession>
<name>A0AC55D6Y0_ECHTE</name>
<organism evidence="1 2">
    <name type="scientific">Echinops telfairi</name>
    <name type="common">Lesser hedgehog tenrec</name>
    <dbReference type="NCBI Taxonomy" id="9371"/>
    <lineage>
        <taxon>Eukaryota</taxon>
        <taxon>Metazoa</taxon>
        <taxon>Chordata</taxon>
        <taxon>Craniata</taxon>
        <taxon>Vertebrata</taxon>
        <taxon>Euteleostomi</taxon>
        <taxon>Mammalia</taxon>
        <taxon>Eutheria</taxon>
        <taxon>Afrotheria</taxon>
        <taxon>Tenrecidae</taxon>
        <taxon>Tenrecinae</taxon>
        <taxon>Echinops</taxon>
    </lineage>
</organism>
<evidence type="ECO:0000313" key="1">
    <source>
        <dbReference type="Proteomes" id="UP000694863"/>
    </source>
</evidence>
<proteinExistence type="predicted"/>
<keyword evidence="2" id="KW-0675">Receptor</keyword>
<sequence length="51" mass="5978">MFWIKGLAPKVDPEEMKWKICEDMISSIGNFLIYEALLQVTPFILKKFDSI</sequence>